<dbReference type="KEGG" id="chrb:DK843_06455"/>
<dbReference type="Pfam" id="PF00583">
    <property type="entry name" value="Acetyltransf_1"/>
    <property type="match status" value="1"/>
</dbReference>
<gene>
    <name evidence="2" type="ORF">DK843_06455</name>
</gene>
<name>A0A344UFC3_9NEIS</name>
<dbReference type="RefSeq" id="WP_114072836.1">
    <property type="nucleotide sequence ID" value="NZ_CP029554.1"/>
</dbReference>
<accession>A0A344UFC3</accession>
<dbReference type="EMBL" id="CP029554">
    <property type="protein sequence ID" value="AXE33971.1"/>
    <property type="molecule type" value="Genomic_DNA"/>
</dbReference>
<dbReference type="PROSITE" id="PS51186">
    <property type="entry name" value="GNAT"/>
    <property type="match status" value="1"/>
</dbReference>
<proteinExistence type="predicted"/>
<evidence type="ECO:0000313" key="2">
    <source>
        <dbReference type="EMBL" id="AXE33971.1"/>
    </source>
</evidence>
<reference evidence="2 3" key="1">
    <citation type="submission" date="2018-05" db="EMBL/GenBank/DDBJ databases">
        <title>Genome sequencing, assembly and analysis of the novel insecticidal bacterium, Chromobacterium phragmitis.</title>
        <authorList>
            <person name="Sparks M.E."/>
            <person name="Blackburn M.B."/>
            <person name="Gundersen-Rindal D.E."/>
        </authorList>
    </citation>
    <scope>NUCLEOTIDE SEQUENCE [LARGE SCALE GENOMIC DNA]</scope>
    <source>
        <strain evidence="2">IIBBL 274-1</strain>
    </source>
</reference>
<organism evidence="2 3">
    <name type="scientific">Chromobacterium phragmitis</name>
    <dbReference type="NCBI Taxonomy" id="2202141"/>
    <lineage>
        <taxon>Bacteria</taxon>
        <taxon>Pseudomonadati</taxon>
        <taxon>Pseudomonadota</taxon>
        <taxon>Betaproteobacteria</taxon>
        <taxon>Neisseriales</taxon>
        <taxon>Chromobacteriaceae</taxon>
        <taxon>Chromobacterium</taxon>
    </lineage>
</organism>
<dbReference type="AlphaFoldDB" id="A0A344UFC3"/>
<dbReference type="Proteomes" id="UP000252038">
    <property type="component" value="Chromosome"/>
</dbReference>
<dbReference type="Gene3D" id="3.40.630.30">
    <property type="match status" value="1"/>
</dbReference>
<keyword evidence="2" id="KW-0808">Transferase</keyword>
<dbReference type="InterPro" id="IPR000182">
    <property type="entry name" value="GNAT_dom"/>
</dbReference>
<dbReference type="GO" id="GO:0016747">
    <property type="term" value="F:acyltransferase activity, transferring groups other than amino-acyl groups"/>
    <property type="evidence" value="ECO:0007669"/>
    <property type="project" value="InterPro"/>
</dbReference>
<dbReference type="InterPro" id="IPR016181">
    <property type="entry name" value="Acyl_CoA_acyltransferase"/>
</dbReference>
<evidence type="ECO:0000313" key="3">
    <source>
        <dbReference type="Proteomes" id="UP000252038"/>
    </source>
</evidence>
<evidence type="ECO:0000259" key="1">
    <source>
        <dbReference type="PROSITE" id="PS51186"/>
    </source>
</evidence>
<dbReference type="SUPFAM" id="SSF55729">
    <property type="entry name" value="Acyl-CoA N-acyltransferases (Nat)"/>
    <property type="match status" value="1"/>
</dbReference>
<protein>
    <submittedName>
        <fullName evidence="2">N-acetyltransferase</fullName>
    </submittedName>
</protein>
<sequence>MLEIRLADLQDRDGIASLLRDNSPSRGGALTGEFPADKVAAMLQTGMPVIAALRGGQVVGALFSAAADHPSPPPAVAAMLRAWPGSPNAYVYGPICIAESERGQGLPARLYAALRARLPGREAILFIRRDNAPSLSAHLRLGMREKAAFILDGVEYTVLSDAD</sequence>
<feature type="domain" description="N-acetyltransferase" evidence="1">
    <location>
        <begin position="2"/>
        <end position="161"/>
    </location>
</feature>